<feature type="coiled-coil region" evidence="1">
    <location>
        <begin position="74"/>
        <end position="150"/>
    </location>
</feature>
<dbReference type="PANTHER" id="PTHR35970">
    <property type="entry name" value="SODIUM CHANNEL AND CLATHRIN LINKER 1"/>
    <property type="match status" value="1"/>
</dbReference>
<dbReference type="GeneID" id="101586253"/>
<keyword evidence="3 4" id="KW-0406">Ion transport</keyword>
<accession>A0A6P6ET57</accession>
<dbReference type="GO" id="GO:0034220">
    <property type="term" value="P:monoatomic ion transmembrane transport"/>
    <property type="evidence" value="ECO:0007669"/>
    <property type="project" value="UniProtKB-KW"/>
</dbReference>
<keyword evidence="1" id="KW-0175">Coiled coil</keyword>
<dbReference type="RefSeq" id="XP_023575275.1">
    <property type="nucleotide sequence ID" value="XM_023719507.1"/>
</dbReference>
<keyword evidence="3 4" id="KW-0813">Transport</keyword>
<dbReference type="RefSeq" id="XP_023575277.1">
    <property type="nucleotide sequence ID" value="XM_023719509.1"/>
</dbReference>
<keyword evidence="3 4" id="KW-0407">Ion channel</keyword>
<keyword evidence="2" id="KW-1185">Reference proteome</keyword>
<dbReference type="CTD" id="132320"/>
<evidence type="ECO:0000313" key="2">
    <source>
        <dbReference type="Proteomes" id="UP000515203"/>
    </source>
</evidence>
<dbReference type="GO" id="GO:0005814">
    <property type="term" value="C:centriole"/>
    <property type="evidence" value="ECO:0007669"/>
    <property type="project" value="TreeGrafter"/>
</dbReference>
<proteinExistence type="predicted"/>
<name>A0A6P6ET57_OCTDE</name>
<feature type="coiled-coil region" evidence="1">
    <location>
        <begin position="211"/>
        <end position="505"/>
    </location>
</feature>
<dbReference type="GO" id="GO:0060271">
    <property type="term" value="P:cilium assembly"/>
    <property type="evidence" value="ECO:0007669"/>
    <property type="project" value="TreeGrafter"/>
</dbReference>
<gene>
    <name evidence="3 4" type="primary">Sclt1</name>
</gene>
<evidence type="ECO:0000256" key="1">
    <source>
        <dbReference type="SAM" id="Coils"/>
    </source>
</evidence>
<protein>
    <submittedName>
        <fullName evidence="3 4">Sodium channel and clathrin linker 1</fullName>
    </submittedName>
</protein>
<sequence length="688" mass="80620">MATGTDFLRDQNQRPSEIIREHQMENFSKYSSLQKNILRGDGDDTLVNSTADESFLALLVTEYDKHLAELGGQLKYYQKQMSEMKLQLESVIKENERLHSELKDAVEKQLDALPFSAEIGNDTFTDDERVRNLQEQLQLANQEKTQAVELWQNVSQELNRLQKLYQGHMTEAHIHVLESQKQKEQLTGFQQWTKKLHVTNENIEMTNQHFMKTVTEQNVELEQLRKQLRQAKSDLRVAVAKVEELTKVTEGLQKQTLKKEEDMVSAQRKEEVSNKQLQELQSNIKQLETRLCMSIQEANQLRAEKTQLEKQTIDLQAKCSGLENEKYEAILRARDSMQLLEEAHLQKNQVLLEKKQREEDKEKMKEALSQLIQESNLRTKKAVENTKKQHHVQISQLMEELSALQMECYEKQSQIERCVREKKAVEEELEQTYREGRGNEGDYRKLEEMHRRCLVAERSKDDLELKLKRAENRIKQLEINSSEEISRSHEMIQKLQNVLESERENCGFVSEQRLKLQQENEQLHKETDHLRKIALEAQKQAKLKVSTMEHEFSIKEHGFEVQLREMEDSNRDSTVELRHLLATQQKAANRWKEEARKLSESAEMRIGNLKSELSRQKLHTQELLSQLEIANEKVAENEKLILEHQEKASRLQRRLSQAEERAASASQQLSVITVQRRKAASMMNLENV</sequence>
<dbReference type="PANTHER" id="PTHR35970:SF1">
    <property type="entry name" value="SODIUM CHANNEL AND CLATHRIN LINKER 1"/>
    <property type="match status" value="1"/>
</dbReference>
<dbReference type="InterPro" id="IPR038911">
    <property type="entry name" value="SCLT1"/>
</dbReference>
<reference evidence="3 4" key="1">
    <citation type="submission" date="2025-04" db="UniProtKB">
        <authorList>
            <consortium name="RefSeq"/>
        </authorList>
    </citation>
    <scope>IDENTIFICATION</scope>
</reference>
<dbReference type="GO" id="GO:0045162">
    <property type="term" value="P:clustering of voltage-gated sodium channels"/>
    <property type="evidence" value="ECO:0007669"/>
    <property type="project" value="InterPro"/>
</dbReference>
<dbReference type="Proteomes" id="UP000515203">
    <property type="component" value="Unplaced"/>
</dbReference>
<dbReference type="OrthoDB" id="551053at2759"/>
<evidence type="ECO:0000313" key="3">
    <source>
        <dbReference type="RefSeq" id="XP_023575275.1"/>
    </source>
</evidence>
<feature type="coiled-coil region" evidence="1">
    <location>
        <begin position="581"/>
        <end position="668"/>
    </location>
</feature>
<organism evidence="2 4">
    <name type="scientific">Octodon degus</name>
    <name type="common">Degu</name>
    <name type="synonym">Sciurus degus</name>
    <dbReference type="NCBI Taxonomy" id="10160"/>
    <lineage>
        <taxon>Eukaryota</taxon>
        <taxon>Metazoa</taxon>
        <taxon>Chordata</taxon>
        <taxon>Craniata</taxon>
        <taxon>Vertebrata</taxon>
        <taxon>Euteleostomi</taxon>
        <taxon>Mammalia</taxon>
        <taxon>Eutheria</taxon>
        <taxon>Euarchontoglires</taxon>
        <taxon>Glires</taxon>
        <taxon>Rodentia</taxon>
        <taxon>Hystricomorpha</taxon>
        <taxon>Octodontidae</taxon>
        <taxon>Octodon</taxon>
    </lineage>
</organism>
<evidence type="ECO:0000313" key="4">
    <source>
        <dbReference type="RefSeq" id="XP_023575277.1"/>
    </source>
</evidence>
<dbReference type="AlphaFoldDB" id="A0A6P6ET57"/>